<dbReference type="EMBL" id="KL197729">
    <property type="protein sequence ID" value="KDQ54356.1"/>
    <property type="molecule type" value="Genomic_DNA"/>
</dbReference>
<proteinExistence type="predicted"/>
<dbReference type="InParanoid" id="A0A067PVK2"/>
<evidence type="ECO:0000313" key="1">
    <source>
        <dbReference type="EMBL" id="KDQ54356.1"/>
    </source>
</evidence>
<sequence>MRRVSIGRTRVDGRNLQIALHVHPICHHTELQDVKHHLNARRTTLNSSETTLQSCCHAIQWLRTSLPASRRLLRQGQILSMGLDKGGMASSAFLGAPRVALQSRWPMLPNVKDSERRGPGVDQQCLSNFDHSVDLADLSQPFAFSRHPALV</sequence>
<keyword evidence="2" id="KW-1185">Reference proteome</keyword>
<protein>
    <submittedName>
        <fullName evidence="1">Uncharacterized protein</fullName>
    </submittedName>
</protein>
<dbReference type="HOGENOM" id="CLU_1731722_0_0_1"/>
<accession>A0A067PVK2</accession>
<dbReference type="Proteomes" id="UP000027265">
    <property type="component" value="Unassembled WGS sequence"/>
</dbReference>
<organism evidence="1 2">
    <name type="scientific">Jaapia argillacea MUCL 33604</name>
    <dbReference type="NCBI Taxonomy" id="933084"/>
    <lineage>
        <taxon>Eukaryota</taxon>
        <taxon>Fungi</taxon>
        <taxon>Dikarya</taxon>
        <taxon>Basidiomycota</taxon>
        <taxon>Agaricomycotina</taxon>
        <taxon>Agaricomycetes</taxon>
        <taxon>Agaricomycetidae</taxon>
        <taxon>Jaapiales</taxon>
        <taxon>Jaapiaceae</taxon>
        <taxon>Jaapia</taxon>
    </lineage>
</organism>
<reference evidence="2" key="1">
    <citation type="journal article" date="2014" name="Proc. Natl. Acad. Sci. U.S.A.">
        <title>Extensive sampling of basidiomycete genomes demonstrates inadequacy of the white-rot/brown-rot paradigm for wood decay fungi.</title>
        <authorList>
            <person name="Riley R."/>
            <person name="Salamov A.A."/>
            <person name="Brown D.W."/>
            <person name="Nagy L.G."/>
            <person name="Floudas D."/>
            <person name="Held B.W."/>
            <person name="Levasseur A."/>
            <person name="Lombard V."/>
            <person name="Morin E."/>
            <person name="Otillar R."/>
            <person name="Lindquist E.A."/>
            <person name="Sun H."/>
            <person name="LaButti K.M."/>
            <person name="Schmutz J."/>
            <person name="Jabbour D."/>
            <person name="Luo H."/>
            <person name="Baker S.E."/>
            <person name="Pisabarro A.G."/>
            <person name="Walton J.D."/>
            <person name="Blanchette R.A."/>
            <person name="Henrissat B."/>
            <person name="Martin F."/>
            <person name="Cullen D."/>
            <person name="Hibbett D.S."/>
            <person name="Grigoriev I.V."/>
        </authorList>
    </citation>
    <scope>NUCLEOTIDE SEQUENCE [LARGE SCALE GENOMIC DNA]</scope>
    <source>
        <strain evidence="2">MUCL 33604</strain>
    </source>
</reference>
<evidence type="ECO:0000313" key="2">
    <source>
        <dbReference type="Proteomes" id="UP000027265"/>
    </source>
</evidence>
<dbReference type="AlphaFoldDB" id="A0A067PVK2"/>
<name>A0A067PVK2_9AGAM</name>
<gene>
    <name evidence="1" type="ORF">JAAARDRAFT_406093</name>
</gene>